<keyword evidence="1 3" id="KW-0808">Transferase</keyword>
<evidence type="ECO:0000313" key="4">
    <source>
        <dbReference type="Proteomes" id="UP000187735"/>
    </source>
</evidence>
<evidence type="ECO:0000313" key="3">
    <source>
        <dbReference type="EMBL" id="APZ90943.1"/>
    </source>
</evidence>
<dbReference type="OrthoDB" id="9791837at2"/>
<dbReference type="InterPro" id="IPR010017">
    <property type="entry name" value="CmoB"/>
</dbReference>
<dbReference type="SUPFAM" id="SSF53335">
    <property type="entry name" value="S-adenosyl-L-methionine-dependent methyltransferases"/>
    <property type="match status" value="1"/>
</dbReference>
<dbReference type="PANTHER" id="PTHR43464:SF95">
    <property type="entry name" value="TRNA U34 CARBOXYMETHYLTRANSFERASE"/>
    <property type="match status" value="1"/>
</dbReference>
<keyword evidence="2" id="KW-0819">tRNA processing</keyword>
<keyword evidence="3" id="KW-0489">Methyltransferase</keyword>
<accession>A0A1P8WA53</accession>
<organism evidence="3 4">
    <name type="scientific">Fuerstiella marisgermanici</name>
    <dbReference type="NCBI Taxonomy" id="1891926"/>
    <lineage>
        <taxon>Bacteria</taxon>
        <taxon>Pseudomonadati</taxon>
        <taxon>Planctomycetota</taxon>
        <taxon>Planctomycetia</taxon>
        <taxon>Planctomycetales</taxon>
        <taxon>Planctomycetaceae</taxon>
        <taxon>Fuerstiella</taxon>
    </lineage>
</organism>
<dbReference type="InterPro" id="IPR027555">
    <property type="entry name" value="Mo5U34_MeTrfas-like"/>
</dbReference>
<dbReference type="GO" id="GO:0032259">
    <property type="term" value="P:methylation"/>
    <property type="evidence" value="ECO:0007669"/>
    <property type="project" value="UniProtKB-KW"/>
</dbReference>
<name>A0A1P8WA53_9PLAN</name>
<dbReference type="NCBIfam" id="TIGR00452">
    <property type="entry name" value="tRNA 5-methoxyuridine(34)/uridine 5-oxyacetic acid(34) synthase CmoB"/>
    <property type="match status" value="1"/>
</dbReference>
<proteinExistence type="inferred from homology"/>
<keyword evidence="4" id="KW-1185">Reference proteome</keyword>
<dbReference type="InterPro" id="IPR029063">
    <property type="entry name" value="SAM-dependent_MTases_sf"/>
</dbReference>
<dbReference type="AlphaFoldDB" id="A0A1P8WA53"/>
<evidence type="ECO:0000256" key="2">
    <source>
        <dbReference type="ARBA" id="ARBA00022694"/>
    </source>
</evidence>
<dbReference type="Gene3D" id="3.40.50.150">
    <property type="entry name" value="Vaccinia Virus protein VP39"/>
    <property type="match status" value="1"/>
</dbReference>
<dbReference type="Proteomes" id="UP000187735">
    <property type="component" value="Chromosome"/>
</dbReference>
<dbReference type="Pfam" id="PF08003">
    <property type="entry name" value="Methyltransf_9"/>
    <property type="match status" value="1"/>
</dbReference>
<reference evidence="3 4" key="1">
    <citation type="journal article" date="2016" name="Front. Microbiol.">
        <title>Fuerstia marisgermanicae gen. nov., sp. nov., an Unusual Member of the Phylum Planctomycetes from the German Wadden Sea.</title>
        <authorList>
            <person name="Kohn T."/>
            <person name="Heuer A."/>
            <person name="Jogler M."/>
            <person name="Vollmers J."/>
            <person name="Boedeker C."/>
            <person name="Bunk B."/>
            <person name="Rast P."/>
            <person name="Borchert D."/>
            <person name="Glockner I."/>
            <person name="Freese H.M."/>
            <person name="Klenk H.P."/>
            <person name="Overmann J."/>
            <person name="Kaster A.K."/>
            <person name="Rohde M."/>
            <person name="Wiegand S."/>
            <person name="Jogler C."/>
        </authorList>
    </citation>
    <scope>NUCLEOTIDE SEQUENCE [LARGE SCALE GENOMIC DNA]</scope>
    <source>
        <strain evidence="3 4">NH11</strain>
    </source>
</reference>
<dbReference type="KEGG" id="fmr:Fuma_00527"/>
<protein>
    <submittedName>
        <fullName evidence="3">tRNA (Mo5U34)-methyltransferase</fullName>
        <ecNumber evidence="3">2.1.1.-</ecNumber>
    </submittedName>
</protein>
<dbReference type="NCBIfam" id="NF011650">
    <property type="entry name" value="PRK15068.1"/>
    <property type="match status" value="1"/>
</dbReference>
<dbReference type="HAMAP" id="MF_01590">
    <property type="entry name" value="tRNA_carboxymethyltr_CmoB"/>
    <property type="match status" value="1"/>
</dbReference>
<dbReference type="PANTHER" id="PTHR43464">
    <property type="entry name" value="METHYLTRANSFERASE"/>
    <property type="match status" value="1"/>
</dbReference>
<evidence type="ECO:0000256" key="1">
    <source>
        <dbReference type="ARBA" id="ARBA00022679"/>
    </source>
</evidence>
<dbReference type="GO" id="GO:0016765">
    <property type="term" value="F:transferase activity, transferring alkyl or aryl (other than methyl) groups"/>
    <property type="evidence" value="ECO:0007669"/>
    <property type="project" value="InterPro"/>
</dbReference>
<dbReference type="STRING" id="1891926.Fuma_00527"/>
<dbReference type="GO" id="GO:0002098">
    <property type="term" value="P:tRNA wobble uridine modification"/>
    <property type="evidence" value="ECO:0007669"/>
    <property type="project" value="InterPro"/>
</dbReference>
<dbReference type="EMBL" id="CP017641">
    <property type="protein sequence ID" value="APZ90943.1"/>
    <property type="molecule type" value="Genomic_DNA"/>
</dbReference>
<sequence length="329" mass="37309">MPLDAAKLFDFDRLFEDLTAEGFGDWAATLKRETAAALSSDGHGSLTTWIDAWTKLPDIAADTIRLDQGAVEATGLISDDERAELRTTLQQFHPWRKGPFRLFDIDIDTEWRSDWKWDRLQNHVELRDRRILDVGCGNGYFGWRMLAAGASLVLGLDPFLLYVMQHEVLRRYLGPSCPNYVLPATDAIIPPRLNAFDVTFSMGVLYHRTSPVDHLKALHDSLKTGGQLVLETLIVDGDARRVLVPEGRYAKMRNVWFLPTVPMLELWLRRTKFTDIRLIDITATSTDEQRSTDWMTFESLPDFLDPADQTKTIEGYPAPVRAILTATGT</sequence>
<dbReference type="GO" id="GO:0008168">
    <property type="term" value="F:methyltransferase activity"/>
    <property type="evidence" value="ECO:0007669"/>
    <property type="project" value="UniProtKB-KW"/>
</dbReference>
<dbReference type="EC" id="2.1.1.-" evidence="3"/>
<gene>
    <name evidence="3" type="primary">cmoB</name>
    <name evidence="3" type="ORF">Fuma_00527</name>
</gene>
<dbReference type="CDD" id="cd02440">
    <property type="entry name" value="AdoMet_MTases"/>
    <property type="match status" value="1"/>
</dbReference>